<proteinExistence type="predicted"/>
<feature type="compositionally biased region" description="Acidic residues" evidence="1">
    <location>
        <begin position="336"/>
        <end position="352"/>
    </location>
</feature>
<dbReference type="EMBL" id="JBBXMP010000918">
    <property type="protein sequence ID" value="KAL0056815.1"/>
    <property type="molecule type" value="Genomic_DNA"/>
</dbReference>
<keyword evidence="3" id="KW-1185">Reference proteome</keyword>
<dbReference type="Proteomes" id="UP001437256">
    <property type="component" value="Unassembled WGS sequence"/>
</dbReference>
<protein>
    <recommendedName>
        <fullName evidence="4">Zn(2)-C6 fungal-type domain-containing protein</fullName>
    </recommendedName>
</protein>
<comment type="caution">
    <text evidence="2">The sequence shown here is derived from an EMBL/GenBank/DDBJ whole genome shotgun (WGS) entry which is preliminary data.</text>
</comment>
<evidence type="ECO:0000313" key="3">
    <source>
        <dbReference type="Proteomes" id="UP001437256"/>
    </source>
</evidence>
<accession>A0ABR2Z673</accession>
<feature type="region of interest" description="Disordered" evidence="1">
    <location>
        <begin position="293"/>
        <end position="352"/>
    </location>
</feature>
<evidence type="ECO:0000313" key="2">
    <source>
        <dbReference type="EMBL" id="KAL0056815.1"/>
    </source>
</evidence>
<name>A0ABR2Z673_9AGAR</name>
<evidence type="ECO:0000256" key="1">
    <source>
        <dbReference type="SAM" id="MobiDB-lite"/>
    </source>
</evidence>
<organism evidence="2 3">
    <name type="scientific">Marasmius tenuissimus</name>
    <dbReference type="NCBI Taxonomy" id="585030"/>
    <lineage>
        <taxon>Eukaryota</taxon>
        <taxon>Fungi</taxon>
        <taxon>Dikarya</taxon>
        <taxon>Basidiomycota</taxon>
        <taxon>Agaricomycotina</taxon>
        <taxon>Agaricomycetes</taxon>
        <taxon>Agaricomycetidae</taxon>
        <taxon>Agaricales</taxon>
        <taxon>Marasmiineae</taxon>
        <taxon>Marasmiaceae</taxon>
        <taxon>Marasmius</taxon>
    </lineage>
</organism>
<reference evidence="2 3" key="1">
    <citation type="submission" date="2024-05" db="EMBL/GenBank/DDBJ databases">
        <title>A draft genome resource for the thread blight pathogen Marasmius tenuissimus strain MS-2.</title>
        <authorList>
            <person name="Yulfo-Soto G.E."/>
            <person name="Baruah I.K."/>
            <person name="Amoako-Attah I."/>
            <person name="Bukari Y."/>
            <person name="Meinhardt L.W."/>
            <person name="Bailey B.A."/>
            <person name="Cohen S.P."/>
        </authorList>
    </citation>
    <scope>NUCLEOTIDE SEQUENCE [LARGE SCALE GENOMIC DNA]</scope>
    <source>
        <strain evidence="2 3">MS-2</strain>
    </source>
</reference>
<evidence type="ECO:0008006" key="4">
    <source>
        <dbReference type="Google" id="ProtNLM"/>
    </source>
</evidence>
<sequence>MNESIPEYDEPEPTVDLNAEKHAQNRLWRKWDEVWEQWEEEQKAEVKKRIVEWEAEKTELEKGAQEWKVGRDARAEDWKKQKEADEEEVWQKMIPEPQVKPEMFQYSFSNTNIESLDRDWERCYPSLTLHQQMVFQAGFAAGKKAKAATGKKKSLGRKRKEKEIEAEITDLAEVGTGPLNPLSCKTCIARNAECWRNKDLQSKGDGGKNACFRCKIKKGKCSLACTGGGARSEVESVMTEKMKGVGSSRKGNAKEIGLRLTPNTEKALRLINRGLQLLLAHWGVPFEDSSEGEDELVVKLEDTDDQEEGPSNRPGKRPASQSPKNIRKKVKSVETILEDADGEDEDEDKMRE</sequence>
<gene>
    <name evidence="2" type="ORF">AAF712_016572</name>
</gene>